<comment type="catalytic activity">
    <reaction evidence="5">
        <text>a di-trans,poly-cis-dolichal + NADP(+) = a di-trans,poly-cis-polyprenal + NADPH + H(+)</text>
        <dbReference type="Rhea" id="RHEA:80727"/>
        <dbReference type="Rhea" id="RHEA-COMP:19536"/>
        <dbReference type="Rhea" id="RHEA-COMP:19537"/>
        <dbReference type="ChEBI" id="CHEBI:15378"/>
        <dbReference type="ChEBI" id="CHEBI:57783"/>
        <dbReference type="ChEBI" id="CHEBI:58349"/>
        <dbReference type="ChEBI" id="CHEBI:231623"/>
        <dbReference type="ChEBI" id="CHEBI:231637"/>
        <dbReference type="EC" id="1.3.1.94"/>
    </reaction>
    <physiologicalReaction direction="right-to-left" evidence="5">
        <dbReference type="Rhea" id="RHEA:80729"/>
    </physiologicalReaction>
</comment>
<dbReference type="InterPro" id="IPR001104">
    <property type="entry name" value="3-oxo-5_a-steroid_4-DH_C"/>
</dbReference>
<sequence length="314" mass="34967">MDSALLQSLDPFLEPARLCQAFFVLGAAAVLAVAATPASARGLLTQYGARDSAGSKDDGNEGSEPDSFTRFIGWITSMGKVPHSWFVHFYILSVSSSVFWAAQYLCRGSIMEGMARYQTARGSTSMTVNQVILVWFLMAMQGTRRLYECLFVMRASSSGMWIVHWALGCAYYLCIGISVWIEGSACILESDRWSLHPSLPSANTIIGVPLFLYAWLMQYVCHRHLSELKKYSLPETGLFRYLVCPHYTCECLLYLSLAIIAAPPGQVYNRTLLCGVLFVAINLGVTADGTKKWYASKFGEVKVRGKWKMVPFVY</sequence>
<keyword evidence="2 5" id="KW-0812">Transmembrane</keyword>
<feature type="transmembrane region" description="Helical" evidence="5">
    <location>
        <begin position="85"/>
        <end position="102"/>
    </location>
</feature>
<evidence type="ECO:0000256" key="4">
    <source>
        <dbReference type="ARBA" id="ARBA00023136"/>
    </source>
</evidence>
<accession>A0A9P9WGC2</accession>
<dbReference type="GO" id="GO:0005789">
    <property type="term" value="C:endoplasmic reticulum membrane"/>
    <property type="evidence" value="ECO:0007669"/>
    <property type="project" value="UniProtKB-SubCell"/>
</dbReference>
<dbReference type="Pfam" id="PF02544">
    <property type="entry name" value="Steroid_dh"/>
    <property type="match status" value="1"/>
</dbReference>
<evidence type="ECO:0000256" key="2">
    <source>
        <dbReference type="ARBA" id="ARBA00022692"/>
    </source>
</evidence>
<feature type="transmembrane region" description="Helical" evidence="5">
    <location>
        <begin position="122"/>
        <end position="140"/>
    </location>
</feature>
<evidence type="ECO:0000256" key="5">
    <source>
        <dbReference type="RuleBase" id="RU367081"/>
    </source>
</evidence>
<comment type="subcellular location">
    <subcellularLocation>
        <location evidence="1">Endomembrane system</location>
        <topology evidence="1">Multi-pass membrane protein</topology>
    </subcellularLocation>
    <subcellularLocation>
        <location evidence="5">Endoplasmic reticulum membrane</location>
    </subcellularLocation>
</comment>
<proteinExistence type="inferred from homology"/>
<evidence type="ECO:0000256" key="1">
    <source>
        <dbReference type="ARBA" id="ARBA00004127"/>
    </source>
</evidence>
<comment type="caution">
    <text evidence="7">The sequence shown here is derived from an EMBL/GenBank/DDBJ whole genome shotgun (WGS) entry which is preliminary data.</text>
</comment>
<name>A0A9P9WGC2_9PEZI</name>
<evidence type="ECO:0000313" key="8">
    <source>
        <dbReference type="Proteomes" id="UP000829685"/>
    </source>
</evidence>
<dbReference type="EMBL" id="JAFIMR010000029">
    <property type="protein sequence ID" value="KAI1861608.1"/>
    <property type="molecule type" value="Genomic_DNA"/>
</dbReference>
<dbReference type="GO" id="GO:0160198">
    <property type="term" value="F:polyprenal reductase activity"/>
    <property type="evidence" value="ECO:0007669"/>
    <property type="project" value="UniProtKB-EC"/>
</dbReference>
<evidence type="ECO:0000259" key="6">
    <source>
        <dbReference type="Pfam" id="PF02544"/>
    </source>
</evidence>
<keyword evidence="3 5" id="KW-1133">Transmembrane helix</keyword>
<keyword evidence="5" id="KW-0560">Oxidoreductase</keyword>
<dbReference type="PANTHER" id="PTHR14624">
    <property type="entry name" value="DFG10 PROTEIN"/>
    <property type="match status" value="1"/>
</dbReference>
<feature type="transmembrane region" description="Helical" evidence="5">
    <location>
        <begin position="20"/>
        <end position="40"/>
    </location>
</feature>
<organism evidence="7 8">
    <name type="scientific">Neoarthrinium moseri</name>
    <dbReference type="NCBI Taxonomy" id="1658444"/>
    <lineage>
        <taxon>Eukaryota</taxon>
        <taxon>Fungi</taxon>
        <taxon>Dikarya</taxon>
        <taxon>Ascomycota</taxon>
        <taxon>Pezizomycotina</taxon>
        <taxon>Sordariomycetes</taxon>
        <taxon>Xylariomycetidae</taxon>
        <taxon>Amphisphaeriales</taxon>
        <taxon>Apiosporaceae</taxon>
        <taxon>Neoarthrinium</taxon>
    </lineage>
</organism>
<dbReference type="Proteomes" id="UP000829685">
    <property type="component" value="Unassembled WGS sequence"/>
</dbReference>
<comment type="function">
    <text evidence="5">Plays a key role in early steps of protein N-linked glycosylation by being involved in the conversion of polyprenol into dolichol. Acts as a polyprenal reductase that mediates the reduction of polyprenal into dolichal in a NADP-dependent mechanism. Dolichols are required for the synthesis of dolichol-linked monosaccharides and the oligosaccharide precursor used for N-glycosylation.</text>
</comment>
<dbReference type="InterPro" id="IPR039698">
    <property type="entry name" value="Dfg10/SRD5A3"/>
</dbReference>
<dbReference type="PANTHER" id="PTHR14624:SF0">
    <property type="entry name" value="POLYPRENOL REDUCTASE"/>
    <property type="match status" value="1"/>
</dbReference>
<feature type="transmembrane region" description="Helical" evidence="5">
    <location>
        <begin position="161"/>
        <end position="181"/>
    </location>
</feature>
<dbReference type="GO" id="GO:0006488">
    <property type="term" value="P:dolichol-linked oligosaccharide biosynthetic process"/>
    <property type="evidence" value="ECO:0007669"/>
    <property type="project" value="UniProtKB-UniRule"/>
</dbReference>
<feature type="transmembrane region" description="Helical" evidence="5">
    <location>
        <begin position="267"/>
        <end position="287"/>
    </location>
</feature>
<keyword evidence="4 5" id="KW-0472">Membrane</keyword>
<dbReference type="AlphaFoldDB" id="A0A9P9WGC2"/>
<dbReference type="GO" id="GO:0016095">
    <property type="term" value="P:polyprenol catabolic process"/>
    <property type="evidence" value="ECO:0007669"/>
    <property type="project" value="UniProtKB-UniRule"/>
</dbReference>
<comment type="similarity">
    <text evidence="5">Belongs to the steroid 5-alpha reductase family. Polyprenal reductase subfamily.</text>
</comment>
<dbReference type="GO" id="GO:0003865">
    <property type="term" value="F:3-oxo-5-alpha-steroid 4-dehydrogenase activity"/>
    <property type="evidence" value="ECO:0007669"/>
    <property type="project" value="TreeGrafter"/>
</dbReference>
<evidence type="ECO:0000256" key="3">
    <source>
        <dbReference type="ARBA" id="ARBA00022989"/>
    </source>
</evidence>
<dbReference type="PROSITE" id="PS50244">
    <property type="entry name" value="S5A_REDUCTASE"/>
    <property type="match status" value="1"/>
</dbReference>
<keyword evidence="5" id="KW-0256">Endoplasmic reticulum</keyword>
<keyword evidence="8" id="KW-1185">Reference proteome</keyword>
<feature type="transmembrane region" description="Helical" evidence="5">
    <location>
        <begin position="201"/>
        <end position="220"/>
    </location>
</feature>
<feature type="domain" description="3-oxo-5-alpha-steroid 4-dehydrogenase C-terminal" evidence="6">
    <location>
        <begin position="160"/>
        <end position="314"/>
    </location>
</feature>
<protein>
    <recommendedName>
        <fullName evidence="5">Polyprenal reductase</fullName>
        <ecNumber evidence="5">1.3.1.94</ecNumber>
    </recommendedName>
</protein>
<dbReference type="EC" id="1.3.1.94" evidence="5"/>
<dbReference type="GO" id="GO:0102389">
    <property type="term" value="F:polyprenol reductase activity"/>
    <property type="evidence" value="ECO:0007669"/>
    <property type="project" value="UniProtKB-UniRule"/>
</dbReference>
<feature type="transmembrane region" description="Helical" evidence="5">
    <location>
        <begin position="241"/>
        <end position="261"/>
    </location>
</feature>
<comment type="pathway">
    <text evidence="5">Protein modification; protein glycosylation.</text>
</comment>
<keyword evidence="5" id="KW-0521">NADP</keyword>
<reference evidence="7" key="1">
    <citation type="submission" date="2021-03" db="EMBL/GenBank/DDBJ databases">
        <title>Revisited historic fungal species revealed as producer of novel bioactive compounds through whole genome sequencing and comparative genomics.</title>
        <authorList>
            <person name="Vignolle G.A."/>
            <person name="Hochenegger N."/>
            <person name="Mach R.L."/>
            <person name="Mach-Aigner A.R."/>
            <person name="Javad Rahimi M."/>
            <person name="Salim K.A."/>
            <person name="Chan C.M."/>
            <person name="Lim L.B.L."/>
            <person name="Cai F."/>
            <person name="Druzhinina I.S."/>
            <person name="U'Ren J.M."/>
            <person name="Derntl C."/>
        </authorList>
    </citation>
    <scope>NUCLEOTIDE SEQUENCE</scope>
    <source>
        <strain evidence="7">TUCIM 5799</strain>
    </source>
</reference>
<evidence type="ECO:0000313" key="7">
    <source>
        <dbReference type="EMBL" id="KAI1861608.1"/>
    </source>
</evidence>
<gene>
    <name evidence="7" type="ORF">JX265_009575</name>
</gene>